<dbReference type="Proteomes" id="UP000002033">
    <property type="component" value="Chromosome"/>
</dbReference>
<name>D8JS49_HYPDA</name>
<feature type="transmembrane region" description="Helical" evidence="6">
    <location>
        <begin position="290"/>
        <end position="310"/>
    </location>
</feature>
<evidence type="ECO:0000256" key="1">
    <source>
        <dbReference type="ARBA" id="ARBA00004651"/>
    </source>
</evidence>
<dbReference type="RefSeq" id="WP_013214527.1">
    <property type="nucleotide sequence ID" value="NC_014313.1"/>
</dbReference>
<dbReference type="GO" id="GO:0005886">
    <property type="term" value="C:plasma membrane"/>
    <property type="evidence" value="ECO:0007669"/>
    <property type="project" value="UniProtKB-SubCell"/>
</dbReference>
<dbReference type="KEGG" id="hdn:Hden_0487"/>
<dbReference type="HOGENOM" id="CLU_052307_0_0_5"/>
<dbReference type="NCBIfam" id="TIGR03476">
    <property type="entry name" value="HpnL"/>
    <property type="match status" value="1"/>
</dbReference>
<dbReference type="EMBL" id="CP002083">
    <property type="protein sequence ID" value="ADJ22308.1"/>
    <property type="molecule type" value="Genomic_DNA"/>
</dbReference>
<keyword evidence="3 6" id="KW-0812">Transmembrane</keyword>
<protein>
    <recommendedName>
        <fullName evidence="9">HpnL family protein</fullName>
    </recommendedName>
</protein>
<organism evidence="7 8">
    <name type="scientific">Hyphomicrobium denitrificans (strain ATCC 51888 / DSM 1869 / NCIMB 11706 / TK 0415)</name>
    <dbReference type="NCBI Taxonomy" id="582899"/>
    <lineage>
        <taxon>Bacteria</taxon>
        <taxon>Pseudomonadati</taxon>
        <taxon>Pseudomonadota</taxon>
        <taxon>Alphaproteobacteria</taxon>
        <taxon>Hyphomicrobiales</taxon>
        <taxon>Hyphomicrobiaceae</taxon>
        <taxon>Hyphomicrobium</taxon>
    </lineage>
</organism>
<keyword evidence="4 6" id="KW-1133">Transmembrane helix</keyword>
<gene>
    <name evidence="7" type="ordered locus">Hden_0487</name>
</gene>
<dbReference type="STRING" id="582899.Hden_0487"/>
<reference evidence="8" key="1">
    <citation type="journal article" date="2011" name="J. Bacteriol.">
        <title>Genome sequences of eight morphologically diverse alphaproteobacteria.</title>
        <authorList>
            <consortium name="US DOE Joint Genome Institute"/>
            <person name="Brown P.J."/>
            <person name="Kysela D.T."/>
            <person name="Buechlein A."/>
            <person name="Hemmerich C."/>
            <person name="Brun Y.V."/>
        </authorList>
    </citation>
    <scope>NUCLEOTIDE SEQUENCE [LARGE SCALE GENOMIC DNA]</scope>
    <source>
        <strain evidence="8">ATCC 51888 / DSM 1869 / NCIB 11706 / TK 0415</strain>
    </source>
</reference>
<dbReference type="AlphaFoldDB" id="D8JS49"/>
<keyword evidence="8" id="KW-1185">Reference proteome</keyword>
<keyword evidence="5 6" id="KW-0472">Membrane</keyword>
<dbReference type="Pfam" id="PF03706">
    <property type="entry name" value="LPG_synthase_TM"/>
    <property type="match status" value="1"/>
</dbReference>
<dbReference type="OrthoDB" id="7348988at2"/>
<evidence type="ECO:0008006" key="9">
    <source>
        <dbReference type="Google" id="ProtNLM"/>
    </source>
</evidence>
<proteinExistence type="predicted"/>
<feature type="transmembrane region" description="Helical" evidence="6">
    <location>
        <begin position="229"/>
        <end position="250"/>
    </location>
</feature>
<accession>D8JS49</accession>
<evidence type="ECO:0000313" key="8">
    <source>
        <dbReference type="Proteomes" id="UP000002033"/>
    </source>
</evidence>
<dbReference type="InterPro" id="IPR022791">
    <property type="entry name" value="L-PG_synthase/AglD"/>
</dbReference>
<feature type="transmembrane region" description="Helical" evidence="6">
    <location>
        <begin position="20"/>
        <end position="40"/>
    </location>
</feature>
<evidence type="ECO:0000256" key="6">
    <source>
        <dbReference type="SAM" id="Phobius"/>
    </source>
</evidence>
<feature type="transmembrane region" description="Helical" evidence="6">
    <location>
        <begin position="126"/>
        <end position="156"/>
    </location>
</feature>
<feature type="transmembrane region" description="Helical" evidence="6">
    <location>
        <begin position="97"/>
        <end position="114"/>
    </location>
</feature>
<feature type="transmembrane region" description="Helical" evidence="6">
    <location>
        <begin position="262"/>
        <end position="283"/>
    </location>
</feature>
<evidence type="ECO:0000313" key="7">
    <source>
        <dbReference type="EMBL" id="ADJ22308.1"/>
    </source>
</evidence>
<sequence length="344" mass="36450">MSDETGQKRVARSGRVKTGVALCALAGIALAIVLVVYFGTAEVGDAFLAAGWQGLAAMTGLYLASVTLCAFAWQVLAVTPPGNAVAVFHWARLLRDSVANILAIIPGAGEAIAARELTVSGMKSGAAIATTVIDVTMEIVSQLFFTLLGLGFLAWIRPGEPLAWWALAGLAISAVAMAGFVAAQRSGLFQFLQSLPDKLGLTAPWSADDQSQNIHAAMEDIYRQPSRPIISTILHLVAWIVGAAEAWIALKFMGHPLGFGEILVIESLVFALRTIAFIVPWAAGVQEGGYIAIGAMFGLTPEVALGLSLLKRARELLTGVPVLLVWQAIEARRLLRSPRNVEGR</sequence>
<evidence type="ECO:0000256" key="5">
    <source>
        <dbReference type="ARBA" id="ARBA00023136"/>
    </source>
</evidence>
<keyword evidence="2" id="KW-1003">Cell membrane</keyword>
<dbReference type="eggNOG" id="COG0392">
    <property type="taxonomic scope" value="Bacteria"/>
</dbReference>
<evidence type="ECO:0000256" key="3">
    <source>
        <dbReference type="ARBA" id="ARBA00022692"/>
    </source>
</evidence>
<feature type="transmembrane region" description="Helical" evidence="6">
    <location>
        <begin position="162"/>
        <end position="183"/>
    </location>
</feature>
<evidence type="ECO:0000256" key="4">
    <source>
        <dbReference type="ARBA" id="ARBA00022989"/>
    </source>
</evidence>
<evidence type="ECO:0000256" key="2">
    <source>
        <dbReference type="ARBA" id="ARBA00022475"/>
    </source>
</evidence>
<comment type="subcellular location">
    <subcellularLocation>
        <location evidence="1">Cell membrane</location>
        <topology evidence="1">Multi-pass membrane protein</topology>
    </subcellularLocation>
</comment>